<evidence type="ECO:0000259" key="16">
    <source>
        <dbReference type="PROSITE" id="PS50103"/>
    </source>
</evidence>
<feature type="compositionally biased region" description="Basic and acidic residues" evidence="14">
    <location>
        <begin position="31"/>
        <end position="40"/>
    </location>
</feature>
<dbReference type="InterPro" id="IPR034181">
    <property type="entry name" value="Cwc2_RRM"/>
</dbReference>
<dbReference type="SUPFAM" id="SSF54928">
    <property type="entry name" value="RNA-binding domain, RBD"/>
    <property type="match status" value="1"/>
</dbReference>
<comment type="subcellular location">
    <subcellularLocation>
        <location evidence="1">Nucleus</location>
    </subcellularLocation>
</comment>
<evidence type="ECO:0000256" key="13">
    <source>
        <dbReference type="PROSITE-ProRule" id="PRU00723"/>
    </source>
</evidence>
<dbReference type="InterPro" id="IPR032297">
    <property type="entry name" value="Torus"/>
</dbReference>
<feature type="region of interest" description="Disordered" evidence="14">
    <location>
        <begin position="351"/>
        <end position="379"/>
    </location>
</feature>
<dbReference type="RefSeq" id="XP_043005736.1">
    <property type="nucleotide sequence ID" value="XM_043155952.1"/>
</dbReference>
<dbReference type="GO" id="GO:0008380">
    <property type="term" value="P:RNA splicing"/>
    <property type="evidence" value="ECO:0007669"/>
    <property type="project" value="UniProtKB-KW"/>
</dbReference>
<dbReference type="Proteomes" id="UP001049176">
    <property type="component" value="Chromosome 7"/>
</dbReference>
<keyword evidence="9" id="KW-0508">mRNA splicing</keyword>
<feature type="zinc finger region" description="C3H1-type" evidence="13">
    <location>
        <begin position="87"/>
        <end position="114"/>
    </location>
</feature>
<comment type="caution">
    <text evidence="17">The sequence shown here is derived from an EMBL/GenBank/DDBJ whole genome shotgun (WGS) entry which is preliminary data.</text>
</comment>
<dbReference type="InterPro" id="IPR000571">
    <property type="entry name" value="Znf_CCCH"/>
</dbReference>
<dbReference type="GO" id="GO:0071007">
    <property type="term" value="C:U2-type catalytic step 2 spliceosome"/>
    <property type="evidence" value="ECO:0007669"/>
    <property type="project" value="TreeGrafter"/>
</dbReference>
<dbReference type="InterPro" id="IPR000504">
    <property type="entry name" value="RRM_dom"/>
</dbReference>
<dbReference type="PROSITE" id="PS50103">
    <property type="entry name" value="ZF_C3H1"/>
    <property type="match status" value="1"/>
</dbReference>
<protein>
    <recommendedName>
        <fullName evidence="19">Pre-mRNA-splicing factor CWC2</fullName>
    </recommendedName>
</protein>
<evidence type="ECO:0000256" key="12">
    <source>
        <dbReference type="PROSITE-ProRule" id="PRU00176"/>
    </source>
</evidence>
<dbReference type="GO" id="GO:0000974">
    <property type="term" value="C:Prp19 complex"/>
    <property type="evidence" value="ECO:0007669"/>
    <property type="project" value="TreeGrafter"/>
</dbReference>
<dbReference type="PANTHER" id="PTHR14089">
    <property type="entry name" value="PRE-MRNA-SPLICING FACTOR RBM22"/>
    <property type="match status" value="1"/>
</dbReference>
<evidence type="ECO:0000256" key="8">
    <source>
        <dbReference type="ARBA" id="ARBA00022884"/>
    </source>
</evidence>
<proteinExistence type="inferred from homology"/>
<feature type="compositionally biased region" description="Polar residues" evidence="14">
    <location>
        <begin position="1"/>
        <end position="12"/>
    </location>
</feature>
<dbReference type="AlphaFoldDB" id="A0A9P7UQQ3"/>
<keyword evidence="5" id="KW-0747">Spliceosome</keyword>
<evidence type="ECO:0000256" key="5">
    <source>
        <dbReference type="ARBA" id="ARBA00022728"/>
    </source>
</evidence>
<evidence type="ECO:0000256" key="6">
    <source>
        <dbReference type="ARBA" id="ARBA00022771"/>
    </source>
</evidence>
<dbReference type="Gene3D" id="3.30.70.330">
    <property type="match status" value="1"/>
</dbReference>
<keyword evidence="8 12" id="KW-0694">RNA-binding</keyword>
<dbReference type="GO" id="GO:0008270">
    <property type="term" value="F:zinc ion binding"/>
    <property type="evidence" value="ECO:0007669"/>
    <property type="project" value="UniProtKB-KW"/>
</dbReference>
<feature type="region of interest" description="Disordered" evidence="14">
    <location>
        <begin position="1"/>
        <end position="41"/>
    </location>
</feature>
<dbReference type="KEGG" id="more:E1B28_010964"/>
<keyword evidence="6 13" id="KW-0863">Zinc-finger</keyword>
<dbReference type="Pfam" id="PF16131">
    <property type="entry name" value="Torus"/>
    <property type="match status" value="1"/>
</dbReference>
<keyword evidence="11" id="KW-0131">Cell cycle</keyword>
<feature type="region of interest" description="Disordered" evidence="14">
    <location>
        <begin position="278"/>
        <end position="333"/>
    </location>
</feature>
<sequence>MSSTNAMETQAVTAPKKMKKALTRPARKQVKPGEVEKKETPQTGKEYNIWYNKWAGGDREDSYSNKVKSQTRCNIKRDAGLTRANATGNKYCCLFFARGCCPYGWECEYLHSLPDTENPLPDSSKDCFARDKFADYRDDMGGVGSFNRQNRTLYVGRVKETGTGLETEEVVRRHFKEWGEIERDDSETGWAVKVLQYRSVAFVTYKSELHAQFAKEAMACQSLDNDEILNVRWATEDPNPVSKVNERQRLEEMGQKAIRENMDPRIVDAMRSIRALEEGDAIGEDGHLIGNENGAEEDSEEEEPAAKRRKLDNSGSTSPPQSDPPKAQGLLSADAMEGLKYFAEIRRKNGLAQSVARPKPAPPPVTGGLNLGDYGSDDE</sequence>
<dbReference type="GO" id="GO:0036002">
    <property type="term" value="F:pre-mRNA binding"/>
    <property type="evidence" value="ECO:0007669"/>
    <property type="project" value="TreeGrafter"/>
</dbReference>
<evidence type="ECO:0000256" key="10">
    <source>
        <dbReference type="ARBA" id="ARBA00023242"/>
    </source>
</evidence>
<comment type="similarity">
    <text evidence="2">Belongs to the RRM CWC2 family.</text>
</comment>
<evidence type="ECO:0000256" key="7">
    <source>
        <dbReference type="ARBA" id="ARBA00022833"/>
    </source>
</evidence>
<keyword evidence="18" id="KW-1185">Reference proteome</keyword>
<feature type="domain" description="RRM" evidence="15">
    <location>
        <begin position="151"/>
        <end position="236"/>
    </location>
</feature>
<feature type="compositionally biased region" description="Acidic residues" evidence="14">
    <location>
        <begin position="294"/>
        <end position="303"/>
    </location>
</feature>
<dbReference type="OrthoDB" id="10251848at2759"/>
<dbReference type="InterPro" id="IPR039171">
    <property type="entry name" value="Cwc2/Slt11"/>
</dbReference>
<dbReference type="GO" id="GO:0071006">
    <property type="term" value="C:U2-type catalytic step 1 spliceosome"/>
    <property type="evidence" value="ECO:0007669"/>
    <property type="project" value="TreeGrafter"/>
</dbReference>
<feature type="domain" description="C3H1-type" evidence="16">
    <location>
        <begin position="87"/>
        <end position="114"/>
    </location>
</feature>
<dbReference type="PROSITE" id="PS50102">
    <property type="entry name" value="RRM"/>
    <property type="match status" value="1"/>
</dbReference>
<keyword evidence="4 13" id="KW-0479">Metal-binding</keyword>
<evidence type="ECO:0008006" key="19">
    <source>
        <dbReference type="Google" id="ProtNLM"/>
    </source>
</evidence>
<dbReference type="InterPro" id="IPR036855">
    <property type="entry name" value="Znf_CCCH_sf"/>
</dbReference>
<dbReference type="FunFam" id="3.30.70.330:FF:000502">
    <property type="entry name" value="Pre-mRNA-splicing factor cwc2, putative"/>
    <property type="match status" value="1"/>
</dbReference>
<reference evidence="17" key="1">
    <citation type="journal article" date="2021" name="Genome Biol. Evol.">
        <title>The assembled and annotated genome of the fairy-ring fungus Marasmius oreades.</title>
        <authorList>
            <person name="Hiltunen M."/>
            <person name="Ament-Velasquez S.L."/>
            <person name="Johannesson H."/>
        </authorList>
    </citation>
    <scope>NUCLEOTIDE SEQUENCE</scope>
    <source>
        <strain evidence="17">03SP1</strain>
    </source>
</reference>
<dbReference type="InterPro" id="IPR012677">
    <property type="entry name" value="Nucleotide-bd_a/b_plait_sf"/>
</dbReference>
<keyword evidence="3" id="KW-0507">mRNA processing</keyword>
<dbReference type="SUPFAM" id="SSF90229">
    <property type="entry name" value="CCCH zinc finger"/>
    <property type="match status" value="1"/>
</dbReference>
<keyword evidence="7 13" id="KW-0862">Zinc</keyword>
<dbReference type="InterPro" id="IPR035979">
    <property type="entry name" value="RBD_domain_sf"/>
</dbReference>
<evidence type="ECO:0000259" key="15">
    <source>
        <dbReference type="PROSITE" id="PS50102"/>
    </source>
</evidence>
<dbReference type="PANTHER" id="PTHR14089:SF2">
    <property type="entry name" value="PRE-MRNA-SPLICING FACTOR CWC2"/>
    <property type="match status" value="1"/>
</dbReference>
<gene>
    <name evidence="17" type="ORF">E1B28_010964</name>
</gene>
<accession>A0A9P7UQQ3</accession>
<name>A0A9P7UQQ3_9AGAR</name>
<dbReference type="GO" id="GO:0017070">
    <property type="term" value="F:U6 snRNA binding"/>
    <property type="evidence" value="ECO:0007669"/>
    <property type="project" value="TreeGrafter"/>
</dbReference>
<evidence type="ECO:0000313" key="17">
    <source>
        <dbReference type="EMBL" id="KAG7089266.1"/>
    </source>
</evidence>
<evidence type="ECO:0000256" key="2">
    <source>
        <dbReference type="ARBA" id="ARBA00008024"/>
    </source>
</evidence>
<evidence type="ECO:0000313" key="18">
    <source>
        <dbReference type="Proteomes" id="UP001049176"/>
    </source>
</evidence>
<evidence type="ECO:0000256" key="14">
    <source>
        <dbReference type="SAM" id="MobiDB-lite"/>
    </source>
</evidence>
<evidence type="ECO:0000256" key="4">
    <source>
        <dbReference type="ARBA" id="ARBA00022723"/>
    </source>
</evidence>
<dbReference type="GO" id="GO:0006397">
    <property type="term" value="P:mRNA processing"/>
    <property type="evidence" value="ECO:0007669"/>
    <property type="project" value="UniProtKB-KW"/>
</dbReference>
<evidence type="ECO:0000256" key="3">
    <source>
        <dbReference type="ARBA" id="ARBA00022664"/>
    </source>
</evidence>
<evidence type="ECO:0000256" key="9">
    <source>
        <dbReference type="ARBA" id="ARBA00023187"/>
    </source>
</evidence>
<keyword evidence="10" id="KW-0539">Nucleus</keyword>
<feature type="compositionally biased region" description="Basic residues" evidence="14">
    <location>
        <begin position="16"/>
        <end position="30"/>
    </location>
</feature>
<dbReference type="EMBL" id="CM032187">
    <property type="protein sequence ID" value="KAG7089266.1"/>
    <property type="molecule type" value="Genomic_DNA"/>
</dbReference>
<organism evidence="17 18">
    <name type="scientific">Marasmius oreades</name>
    <name type="common">fairy-ring Marasmius</name>
    <dbReference type="NCBI Taxonomy" id="181124"/>
    <lineage>
        <taxon>Eukaryota</taxon>
        <taxon>Fungi</taxon>
        <taxon>Dikarya</taxon>
        <taxon>Basidiomycota</taxon>
        <taxon>Agaricomycotina</taxon>
        <taxon>Agaricomycetes</taxon>
        <taxon>Agaricomycetidae</taxon>
        <taxon>Agaricales</taxon>
        <taxon>Marasmiineae</taxon>
        <taxon>Marasmiaceae</taxon>
        <taxon>Marasmius</taxon>
    </lineage>
</organism>
<dbReference type="CDD" id="cd12360">
    <property type="entry name" value="RRM_cwf2"/>
    <property type="match status" value="1"/>
</dbReference>
<evidence type="ECO:0000256" key="11">
    <source>
        <dbReference type="ARBA" id="ARBA00023306"/>
    </source>
</evidence>
<evidence type="ECO:0000256" key="1">
    <source>
        <dbReference type="ARBA" id="ARBA00004123"/>
    </source>
</evidence>
<dbReference type="GeneID" id="66080039"/>